<keyword evidence="7 9" id="KW-1133">Transmembrane helix</keyword>
<dbReference type="Pfam" id="PF01124">
    <property type="entry name" value="MAPEG"/>
    <property type="match status" value="1"/>
</dbReference>
<feature type="transmembrane region" description="Helical" evidence="9">
    <location>
        <begin position="12"/>
        <end position="29"/>
    </location>
</feature>
<organism evidence="10 11">
    <name type="scientific">Solea senegalensis</name>
    <name type="common">Senegalese sole</name>
    <dbReference type="NCBI Taxonomy" id="28829"/>
    <lineage>
        <taxon>Eukaryota</taxon>
        <taxon>Metazoa</taxon>
        <taxon>Chordata</taxon>
        <taxon>Craniata</taxon>
        <taxon>Vertebrata</taxon>
        <taxon>Euteleostomi</taxon>
        <taxon>Actinopterygii</taxon>
        <taxon>Neopterygii</taxon>
        <taxon>Teleostei</taxon>
        <taxon>Neoteleostei</taxon>
        <taxon>Acanthomorphata</taxon>
        <taxon>Carangaria</taxon>
        <taxon>Pleuronectiformes</taxon>
        <taxon>Pleuronectoidei</taxon>
        <taxon>Soleidae</taxon>
        <taxon>Solea</taxon>
    </lineage>
</organism>
<keyword evidence="8 9" id="KW-0472">Membrane</keyword>
<dbReference type="Proteomes" id="UP000693946">
    <property type="component" value="Linkage Group LG3"/>
</dbReference>
<dbReference type="InterPro" id="IPR001129">
    <property type="entry name" value="Membr-assoc_MAPEG"/>
</dbReference>
<comment type="caution">
    <text evidence="10">The sequence shown here is derived from an EMBL/GenBank/DDBJ whole genome shotgun (WGS) entry which is preliminary data.</text>
</comment>
<dbReference type="AlphaFoldDB" id="A0AAV6QXS4"/>
<comment type="similarity">
    <text evidence="2">Belongs to the MAPEG family.</text>
</comment>
<dbReference type="GO" id="GO:0005789">
    <property type="term" value="C:endoplasmic reticulum membrane"/>
    <property type="evidence" value="ECO:0007669"/>
    <property type="project" value="UniProtKB-SubCell"/>
</dbReference>
<dbReference type="EMBL" id="JAGKHQ010000015">
    <property type="protein sequence ID" value="KAG7496562.1"/>
    <property type="molecule type" value="Genomic_DNA"/>
</dbReference>
<keyword evidence="4" id="KW-0808">Transferase</keyword>
<evidence type="ECO:0000256" key="2">
    <source>
        <dbReference type="ARBA" id="ARBA00010459"/>
    </source>
</evidence>
<dbReference type="PANTHER" id="PTHR10689:SF6">
    <property type="entry name" value="MICROSOMAL GLUTATHIONE S-TRANSFERASE 1"/>
    <property type="match status" value="1"/>
</dbReference>
<evidence type="ECO:0000313" key="10">
    <source>
        <dbReference type="EMBL" id="KAG7496562.1"/>
    </source>
</evidence>
<gene>
    <name evidence="10" type="ORF">JOB18_021214</name>
</gene>
<protein>
    <recommendedName>
        <fullName evidence="3">glutathione transferase</fullName>
        <ecNumber evidence="3">2.5.1.18</ecNumber>
    </recommendedName>
</protein>
<sequence length="154" mass="17238">MTPLDGIMDSQVFLAFFTYATIVILKMMLMSHLTSYYRLTKKVFANLEDTKLLSSTVDKKLIGTDPDVERVRRCHLNDLENIVPFVVVGLFYALTQPELSCALLHFRVFAGSRIFHTIAYVGALPQPCRGLAYMLGALVNVSMSFQVLSAVLVL</sequence>
<dbReference type="PANTHER" id="PTHR10689">
    <property type="entry name" value="MICROSOMAL GLUTATHIONE S-TRANSFERASE 1"/>
    <property type="match status" value="1"/>
</dbReference>
<keyword evidence="6" id="KW-0256">Endoplasmic reticulum</keyword>
<evidence type="ECO:0000313" key="11">
    <source>
        <dbReference type="Proteomes" id="UP000693946"/>
    </source>
</evidence>
<dbReference type="GO" id="GO:0004364">
    <property type="term" value="F:glutathione transferase activity"/>
    <property type="evidence" value="ECO:0007669"/>
    <property type="project" value="UniProtKB-EC"/>
</dbReference>
<dbReference type="FunFam" id="1.20.120.550:FF:000002">
    <property type="entry name" value="Microsomal glutathione S-transferase 1"/>
    <property type="match status" value="1"/>
</dbReference>
<evidence type="ECO:0000256" key="9">
    <source>
        <dbReference type="SAM" id="Phobius"/>
    </source>
</evidence>
<name>A0AAV6QXS4_SOLSE</name>
<reference evidence="10 11" key="1">
    <citation type="journal article" date="2021" name="Sci. Rep.">
        <title>Chromosome anchoring in Senegalese sole (Solea senegalensis) reveals sex-associated markers and genome rearrangements in flatfish.</title>
        <authorList>
            <person name="Guerrero-Cozar I."/>
            <person name="Gomez-Garrido J."/>
            <person name="Berbel C."/>
            <person name="Martinez-Blanch J.F."/>
            <person name="Alioto T."/>
            <person name="Claros M.G."/>
            <person name="Gagnaire P.A."/>
            <person name="Manchado M."/>
        </authorList>
    </citation>
    <scope>NUCLEOTIDE SEQUENCE [LARGE SCALE GENOMIC DNA]</scope>
    <source>
        <strain evidence="10">Sse05_10M</strain>
    </source>
</reference>
<dbReference type="GO" id="GO:0005739">
    <property type="term" value="C:mitochondrion"/>
    <property type="evidence" value="ECO:0007669"/>
    <property type="project" value="TreeGrafter"/>
</dbReference>
<evidence type="ECO:0000256" key="1">
    <source>
        <dbReference type="ARBA" id="ARBA00004477"/>
    </source>
</evidence>
<evidence type="ECO:0000256" key="7">
    <source>
        <dbReference type="ARBA" id="ARBA00022989"/>
    </source>
</evidence>
<accession>A0AAV6QXS4</accession>
<evidence type="ECO:0000256" key="3">
    <source>
        <dbReference type="ARBA" id="ARBA00012452"/>
    </source>
</evidence>
<keyword evidence="5 9" id="KW-0812">Transmembrane</keyword>
<feature type="transmembrane region" description="Helical" evidence="9">
    <location>
        <begin position="131"/>
        <end position="153"/>
    </location>
</feature>
<evidence type="ECO:0000256" key="8">
    <source>
        <dbReference type="ARBA" id="ARBA00023136"/>
    </source>
</evidence>
<comment type="subcellular location">
    <subcellularLocation>
        <location evidence="1">Endoplasmic reticulum membrane</location>
        <topology evidence="1">Multi-pass membrane protein</topology>
    </subcellularLocation>
</comment>
<dbReference type="EC" id="2.5.1.18" evidence="3"/>
<evidence type="ECO:0000256" key="5">
    <source>
        <dbReference type="ARBA" id="ARBA00022692"/>
    </source>
</evidence>
<proteinExistence type="inferred from homology"/>
<keyword evidence="11" id="KW-1185">Reference proteome</keyword>
<dbReference type="InterPro" id="IPR040162">
    <property type="entry name" value="MGST1-like"/>
</dbReference>
<evidence type="ECO:0000256" key="6">
    <source>
        <dbReference type="ARBA" id="ARBA00022824"/>
    </source>
</evidence>
<evidence type="ECO:0000256" key="4">
    <source>
        <dbReference type="ARBA" id="ARBA00022679"/>
    </source>
</evidence>